<dbReference type="SUPFAM" id="SSF56281">
    <property type="entry name" value="Metallo-hydrolase/oxidoreductase"/>
    <property type="match status" value="1"/>
</dbReference>
<gene>
    <name evidence="7" type="ORF">B0W44_06590</name>
</gene>
<dbReference type="AlphaFoldDB" id="A0A1U9K660"/>
<dbReference type="InterPro" id="IPR051453">
    <property type="entry name" value="MBL_Glyoxalase_II"/>
</dbReference>
<protein>
    <submittedName>
        <fullName evidence="7">Metal-binding protein</fullName>
    </submittedName>
</protein>
<organism evidence="7 8">
    <name type="scientific">Novibacillus thermophilus</name>
    <dbReference type="NCBI Taxonomy" id="1471761"/>
    <lineage>
        <taxon>Bacteria</taxon>
        <taxon>Bacillati</taxon>
        <taxon>Bacillota</taxon>
        <taxon>Bacilli</taxon>
        <taxon>Bacillales</taxon>
        <taxon>Thermoactinomycetaceae</taxon>
        <taxon>Novibacillus</taxon>
    </lineage>
</organism>
<dbReference type="RefSeq" id="WP_077719364.1">
    <property type="nucleotide sequence ID" value="NZ_CP019699.1"/>
</dbReference>
<keyword evidence="2" id="KW-0479">Metal-binding</keyword>
<dbReference type="GO" id="GO:0046872">
    <property type="term" value="F:metal ion binding"/>
    <property type="evidence" value="ECO:0007669"/>
    <property type="project" value="UniProtKB-KW"/>
</dbReference>
<keyword evidence="3" id="KW-0378">Hydrolase</keyword>
<dbReference type="KEGG" id="ntr:B0W44_06590"/>
<dbReference type="GO" id="GO:0016787">
    <property type="term" value="F:hydrolase activity"/>
    <property type="evidence" value="ECO:0007669"/>
    <property type="project" value="UniProtKB-KW"/>
</dbReference>
<dbReference type="SMART" id="SM00849">
    <property type="entry name" value="Lactamase_B"/>
    <property type="match status" value="1"/>
</dbReference>
<reference evidence="7 8" key="1">
    <citation type="journal article" date="2015" name="Int. J. Syst. Evol. Microbiol.">
        <title>Novibacillus thermophilus gen. nov., sp. nov., a Gram-staining-negative and moderately thermophilic member of the family Thermoactinomycetaceae.</title>
        <authorList>
            <person name="Yang G."/>
            <person name="Chen J."/>
            <person name="Zhou S."/>
        </authorList>
    </citation>
    <scope>NUCLEOTIDE SEQUENCE [LARGE SCALE GENOMIC DNA]</scope>
    <source>
        <strain evidence="7 8">SG-1</strain>
    </source>
</reference>
<evidence type="ECO:0000256" key="2">
    <source>
        <dbReference type="ARBA" id="ARBA00022723"/>
    </source>
</evidence>
<comment type="cofactor">
    <cofactor evidence="1">
        <name>Zn(2+)</name>
        <dbReference type="ChEBI" id="CHEBI:29105"/>
    </cofactor>
</comment>
<keyword evidence="4" id="KW-0862">Zinc</keyword>
<evidence type="ECO:0000313" key="7">
    <source>
        <dbReference type="EMBL" id="AQS55503.1"/>
    </source>
</evidence>
<feature type="domain" description="Metallo-beta-lactamase" evidence="6">
    <location>
        <begin position="14"/>
        <end position="193"/>
    </location>
</feature>
<accession>A0A1U9K660</accession>
<dbReference type="PANTHER" id="PTHR46233">
    <property type="entry name" value="HYDROXYACYLGLUTATHIONE HYDROLASE GLOC"/>
    <property type="match status" value="1"/>
</dbReference>
<dbReference type="InterPro" id="IPR001279">
    <property type="entry name" value="Metallo-B-lactamas"/>
</dbReference>
<feature type="compositionally biased region" description="Polar residues" evidence="5">
    <location>
        <begin position="204"/>
        <end position="213"/>
    </location>
</feature>
<keyword evidence="8" id="KW-1185">Reference proteome</keyword>
<name>A0A1U9K660_9BACL</name>
<evidence type="ECO:0000256" key="4">
    <source>
        <dbReference type="ARBA" id="ARBA00022833"/>
    </source>
</evidence>
<dbReference type="Proteomes" id="UP000188603">
    <property type="component" value="Chromosome"/>
</dbReference>
<evidence type="ECO:0000256" key="5">
    <source>
        <dbReference type="SAM" id="MobiDB-lite"/>
    </source>
</evidence>
<evidence type="ECO:0000259" key="6">
    <source>
        <dbReference type="SMART" id="SM00849"/>
    </source>
</evidence>
<dbReference type="PANTHER" id="PTHR46233:SF3">
    <property type="entry name" value="HYDROXYACYLGLUTATHIONE HYDROLASE GLOC"/>
    <property type="match status" value="1"/>
</dbReference>
<dbReference type="Gene3D" id="3.60.15.10">
    <property type="entry name" value="Ribonuclease Z/Hydroxyacylglutathione hydrolase-like"/>
    <property type="match status" value="1"/>
</dbReference>
<dbReference type="OrthoDB" id="9802248at2"/>
<dbReference type="InterPro" id="IPR036866">
    <property type="entry name" value="RibonucZ/Hydroxyglut_hydro"/>
</dbReference>
<proteinExistence type="predicted"/>
<evidence type="ECO:0000313" key="8">
    <source>
        <dbReference type="Proteomes" id="UP000188603"/>
    </source>
</evidence>
<evidence type="ECO:0000256" key="3">
    <source>
        <dbReference type="ARBA" id="ARBA00022801"/>
    </source>
</evidence>
<evidence type="ECO:0000256" key="1">
    <source>
        <dbReference type="ARBA" id="ARBA00001947"/>
    </source>
</evidence>
<dbReference type="EMBL" id="CP019699">
    <property type="protein sequence ID" value="AQS55503.1"/>
    <property type="molecule type" value="Genomic_DNA"/>
</dbReference>
<dbReference type="Pfam" id="PF00753">
    <property type="entry name" value="Lactamase_B"/>
    <property type="match status" value="1"/>
</dbReference>
<feature type="region of interest" description="Disordered" evidence="5">
    <location>
        <begin position="192"/>
        <end position="213"/>
    </location>
</feature>
<dbReference type="STRING" id="1471761.B0W44_06590"/>
<sequence length="213" mass="22960">MALHVRAFVLGPIMTNAYLMWDDSSKGGVVIDPGSNPEQLLDLIRTENLTIEAVLLTHAHFDHIGGVEDVRAVTGAPVYVHREEAEWLTDPAQNGSALFGVGDVRGKEADVLLSGGEVLTFFGTDVKVLFTPGHSPGSVSFYWEKDRLLASGDVLFQGSVGRTDLPGGNYETLMGSIEKIMDLPEETRVLPGHGPETTVEREQTGNPFISGLS</sequence>